<gene>
    <name evidence="1" type="ordered locus">Natpe_1039</name>
</gene>
<organism evidence="1 2">
    <name type="scientific">Natrinema pellirubrum (strain DSM 15624 / CIP 106293 / JCM 10476 / NCIMB 786 / 157)</name>
    <dbReference type="NCBI Taxonomy" id="797303"/>
    <lineage>
        <taxon>Archaea</taxon>
        <taxon>Methanobacteriati</taxon>
        <taxon>Methanobacteriota</taxon>
        <taxon>Stenosarchaea group</taxon>
        <taxon>Halobacteria</taxon>
        <taxon>Halobacteriales</taxon>
        <taxon>Natrialbaceae</taxon>
        <taxon>Natrinema</taxon>
    </lineage>
</organism>
<dbReference type="AlphaFoldDB" id="L0JKR6"/>
<protein>
    <submittedName>
        <fullName evidence="1">Uncharacterized protein</fullName>
    </submittedName>
</protein>
<proteinExistence type="predicted"/>
<accession>L0JKR6</accession>
<sequence>MLYSGSPGFRWISAPVRWQFSDGSPAQSAHVYSGTEGWLFTYTAALWGVCSQNLATQTAELEAYSGSPVPNG</sequence>
<evidence type="ECO:0000313" key="1">
    <source>
        <dbReference type="EMBL" id="AGB30951.1"/>
    </source>
</evidence>
<name>L0JKR6_NATP1</name>
<reference evidence="2" key="1">
    <citation type="submission" date="2012-02" db="EMBL/GenBank/DDBJ databases">
        <title>Complete sequence of chromosome of Natrinema pellirubrum DSM 15624.</title>
        <authorList>
            <person name="Lucas S."/>
            <person name="Han J."/>
            <person name="Lapidus A."/>
            <person name="Cheng J.-F."/>
            <person name="Goodwin L."/>
            <person name="Pitluck S."/>
            <person name="Peters L."/>
            <person name="Teshima H."/>
            <person name="Detter J.C."/>
            <person name="Han C."/>
            <person name="Tapia R."/>
            <person name="Land M."/>
            <person name="Hauser L."/>
            <person name="Kyrpides N."/>
            <person name="Ivanova N."/>
            <person name="Pagani I."/>
            <person name="Sproer C."/>
            <person name="Anderson I."/>
            <person name="Woyke T."/>
        </authorList>
    </citation>
    <scope>NUCLEOTIDE SEQUENCE [LARGE SCALE GENOMIC DNA]</scope>
    <source>
        <strain evidence="2">DSM 15624 / JCM 10476 / NCIMB 786</strain>
    </source>
</reference>
<dbReference type="KEGG" id="npe:Natpe_1039"/>
<dbReference type="Proteomes" id="UP000010843">
    <property type="component" value="Chromosome"/>
</dbReference>
<evidence type="ECO:0000313" key="2">
    <source>
        <dbReference type="Proteomes" id="UP000010843"/>
    </source>
</evidence>
<dbReference type="HOGENOM" id="CLU_2712944_0_0_2"/>
<dbReference type="EMBL" id="CP003372">
    <property type="protein sequence ID" value="AGB30951.1"/>
    <property type="molecule type" value="Genomic_DNA"/>
</dbReference>